<dbReference type="GO" id="GO:0016747">
    <property type="term" value="F:acyltransferase activity, transferring groups other than amino-acyl groups"/>
    <property type="evidence" value="ECO:0007669"/>
    <property type="project" value="InterPro"/>
</dbReference>
<dbReference type="Proteomes" id="UP001178288">
    <property type="component" value="Chromosome"/>
</dbReference>
<dbReference type="SUPFAM" id="SSF55729">
    <property type="entry name" value="Acyl-CoA N-acyltransferases (Nat)"/>
    <property type="match status" value="1"/>
</dbReference>
<reference evidence="2" key="1">
    <citation type="submission" date="2023-05" db="EMBL/GenBank/DDBJ databases">
        <title>Comparative genomics of Bacillaceae isolates and their secondary metabolite potential.</title>
        <authorList>
            <person name="Song L."/>
            <person name="Nielsen L.J."/>
            <person name="Mohite O."/>
            <person name="Xu X."/>
            <person name="Weber T."/>
            <person name="Kovacs A.T."/>
        </authorList>
    </citation>
    <scope>NUCLEOTIDE SEQUENCE</scope>
    <source>
        <strain evidence="2">XLM17</strain>
    </source>
</reference>
<dbReference type="InterPro" id="IPR000182">
    <property type="entry name" value="GNAT_dom"/>
</dbReference>
<organism evidence="2 3">
    <name type="scientific">Neobacillus novalis</name>
    <dbReference type="NCBI Taxonomy" id="220687"/>
    <lineage>
        <taxon>Bacteria</taxon>
        <taxon>Bacillati</taxon>
        <taxon>Bacillota</taxon>
        <taxon>Bacilli</taxon>
        <taxon>Bacillales</taxon>
        <taxon>Bacillaceae</taxon>
        <taxon>Neobacillus</taxon>
    </lineage>
</organism>
<protein>
    <submittedName>
        <fullName evidence="2">GNAT family N-acetyltransferase</fullName>
    </submittedName>
</protein>
<accession>A0AA95MPV7</accession>
<keyword evidence="3" id="KW-1185">Reference proteome</keyword>
<dbReference type="EMBL" id="CP126114">
    <property type="protein sequence ID" value="WHY87257.1"/>
    <property type="molecule type" value="Genomic_DNA"/>
</dbReference>
<feature type="domain" description="N-acetyltransferase" evidence="1">
    <location>
        <begin position="118"/>
        <end position="257"/>
    </location>
</feature>
<sequence>MNLLQNVLDLDIAYIDTFTKRINTSWGYIFYNENQPTYYDANHAHIHKAPENPRAVIEEVIQFFNERNITPRFYLYNLEKLSQFIKELDSYKFGFEELVSPIQIWNKDIKNHKRSDQVTIEKVTEENFNEALEIECSIKEFGGREVREKAFSEEFKHPAFTYYILRYDGIACATACLFEHGNQARMESVATKEEFRGKGLIGELIYFLQGEVKKSGKEDLWVFPINEKIEKVYAKYGFNTAGKFVTGHAFLGGRSFKEIREG</sequence>
<proteinExistence type="predicted"/>
<gene>
    <name evidence="2" type="ORF">QNH39_05205</name>
</gene>
<dbReference type="AlphaFoldDB" id="A0AA95MPV7"/>
<evidence type="ECO:0000313" key="2">
    <source>
        <dbReference type="EMBL" id="WHY87257.1"/>
    </source>
</evidence>
<dbReference type="PROSITE" id="PS51186">
    <property type="entry name" value="GNAT"/>
    <property type="match status" value="1"/>
</dbReference>
<dbReference type="Gene3D" id="3.40.630.30">
    <property type="match status" value="1"/>
</dbReference>
<dbReference type="RefSeq" id="WP_066083261.1">
    <property type="nucleotide sequence ID" value="NZ_CP126114.1"/>
</dbReference>
<dbReference type="InterPro" id="IPR016181">
    <property type="entry name" value="Acyl_CoA_acyltransferase"/>
</dbReference>
<dbReference type="KEGG" id="nnv:QNH39_05205"/>
<name>A0AA95MPV7_9BACI</name>
<evidence type="ECO:0000313" key="3">
    <source>
        <dbReference type="Proteomes" id="UP001178288"/>
    </source>
</evidence>
<dbReference type="Pfam" id="PF00583">
    <property type="entry name" value="Acetyltransf_1"/>
    <property type="match status" value="1"/>
</dbReference>
<evidence type="ECO:0000259" key="1">
    <source>
        <dbReference type="PROSITE" id="PS51186"/>
    </source>
</evidence>